<keyword evidence="6" id="KW-0479">Metal-binding</keyword>
<dbReference type="Pfam" id="PF02367">
    <property type="entry name" value="TsaE"/>
    <property type="match status" value="1"/>
</dbReference>
<keyword evidence="4" id="KW-0963">Cytoplasm</keyword>
<dbReference type="GO" id="GO:0002949">
    <property type="term" value="P:tRNA threonylcarbamoyladenosine modification"/>
    <property type="evidence" value="ECO:0007669"/>
    <property type="project" value="InterPro"/>
</dbReference>
<dbReference type="GO" id="GO:0046872">
    <property type="term" value="F:metal ion binding"/>
    <property type="evidence" value="ECO:0007669"/>
    <property type="project" value="UniProtKB-KW"/>
</dbReference>
<dbReference type="NCBIfam" id="TIGR00150">
    <property type="entry name" value="T6A_YjeE"/>
    <property type="match status" value="1"/>
</dbReference>
<dbReference type="AlphaFoldDB" id="A0A061SVP9"/>
<evidence type="ECO:0000256" key="8">
    <source>
        <dbReference type="ARBA" id="ARBA00022840"/>
    </source>
</evidence>
<dbReference type="EMBL" id="JEMU01000004">
    <property type="protein sequence ID" value="KAJ03928.1"/>
    <property type="molecule type" value="Genomic_DNA"/>
</dbReference>
<dbReference type="Proteomes" id="UP000027337">
    <property type="component" value="Unassembled WGS sequence"/>
</dbReference>
<dbReference type="PANTHER" id="PTHR33540">
    <property type="entry name" value="TRNA THREONYLCARBAMOYLADENOSINE BIOSYNTHESIS PROTEIN TSAE"/>
    <property type="match status" value="1"/>
</dbReference>
<keyword evidence="9" id="KW-0460">Magnesium</keyword>
<evidence type="ECO:0000256" key="5">
    <source>
        <dbReference type="ARBA" id="ARBA00022694"/>
    </source>
</evidence>
<evidence type="ECO:0000256" key="4">
    <source>
        <dbReference type="ARBA" id="ARBA00022490"/>
    </source>
</evidence>
<evidence type="ECO:0000256" key="6">
    <source>
        <dbReference type="ARBA" id="ARBA00022723"/>
    </source>
</evidence>
<evidence type="ECO:0000313" key="11">
    <source>
        <dbReference type="EMBL" id="KAJ03928.1"/>
    </source>
</evidence>
<accession>A0A061SVP9</accession>
<comment type="caution">
    <text evidence="11">The sequence shown here is derived from an EMBL/GenBank/DDBJ whole genome shotgun (WGS) entry which is preliminary data.</text>
</comment>
<keyword evidence="7" id="KW-0547">Nucleotide-binding</keyword>
<keyword evidence="12" id="KW-1185">Reference proteome</keyword>
<dbReference type="STRING" id="83219.PM02_06315"/>
<evidence type="ECO:0000256" key="2">
    <source>
        <dbReference type="ARBA" id="ARBA00007599"/>
    </source>
</evidence>
<evidence type="ECO:0000256" key="10">
    <source>
        <dbReference type="ARBA" id="ARBA00032441"/>
    </source>
</evidence>
<gene>
    <name evidence="11" type="ORF">PM02_06315</name>
</gene>
<dbReference type="RefSeq" id="WP_037906361.1">
    <property type="nucleotide sequence ID" value="NZ_JEMU01000004.1"/>
</dbReference>
<proteinExistence type="inferred from homology"/>
<comment type="subcellular location">
    <subcellularLocation>
        <location evidence="1">Cytoplasm</location>
    </subcellularLocation>
</comment>
<keyword evidence="5" id="KW-0819">tRNA processing</keyword>
<dbReference type="GO" id="GO:0005737">
    <property type="term" value="C:cytoplasm"/>
    <property type="evidence" value="ECO:0007669"/>
    <property type="project" value="UniProtKB-SubCell"/>
</dbReference>
<evidence type="ECO:0000313" key="12">
    <source>
        <dbReference type="Proteomes" id="UP000027337"/>
    </source>
</evidence>
<organism evidence="11 12">
    <name type="scientific">Sulfitobacter mediterraneus</name>
    <dbReference type="NCBI Taxonomy" id="83219"/>
    <lineage>
        <taxon>Bacteria</taxon>
        <taxon>Pseudomonadati</taxon>
        <taxon>Pseudomonadota</taxon>
        <taxon>Alphaproteobacteria</taxon>
        <taxon>Rhodobacterales</taxon>
        <taxon>Roseobacteraceae</taxon>
        <taxon>Sulfitobacter</taxon>
    </lineage>
</organism>
<comment type="similarity">
    <text evidence="2">Belongs to the TsaE family.</text>
</comment>
<keyword evidence="8" id="KW-0067">ATP-binding</keyword>
<protein>
    <recommendedName>
        <fullName evidence="3">tRNA threonylcarbamoyladenosine biosynthesis protein TsaE</fullName>
    </recommendedName>
    <alternativeName>
        <fullName evidence="10">t(6)A37 threonylcarbamoyladenosine biosynthesis protein TsaE</fullName>
    </alternativeName>
</protein>
<dbReference type="PANTHER" id="PTHR33540:SF2">
    <property type="entry name" value="TRNA THREONYLCARBAMOYLADENOSINE BIOSYNTHESIS PROTEIN TSAE"/>
    <property type="match status" value="1"/>
</dbReference>
<dbReference type="InterPro" id="IPR027417">
    <property type="entry name" value="P-loop_NTPase"/>
</dbReference>
<evidence type="ECO:0000256" key="1">
    <source>
        <dbReference type="ARBA" id="ARBA00004496"/>
    </source>
</evidence>
<evidence type="ECO:0000256" key="3">
    <source>
        <dbReference type="ARBA" id="ARBA00019010"/>
    </source>
</evidence>
<dbReference type="InterPro" id="IPR003442">
    <property type="entry name" value="T6A_TsaE"/>
</dbReference>
<dbReference type="Gene3D" id="3.40.50.300">
    <property type="entry name" value="P-loop containing nucleotide triphosphate hydrolases"/>
    <property type="match status" value="1"/>
</dbReference>
<sequence>MPAHHLSISVSSAVEMTRLAALLATKLAPGDVILLTGDVGSGKTHFARSLIQSVLEQPEDVPSPTFTLVQTYDTQVGEIWHADLYRLTSVFEVEELGLIDAFDTSVCLVEWPDRLGPLTPANALSITLTPGDADNARQLMMHWEDPKWTNKLGAFQA</sequence>
<dbReference type="SUPFAM" id="SSF52540">
    <property type="entry name" value="P-loop containing nucleoside triphosphate hydrolases"/>
    <property type="match status" value="1"/>
</dbReference>
<reference evidence="11 12" key="1">
    <citation type="journal article" date="2014" name="Genome Announc.">
        <title>Draft Genome Sequences of Two Isolates of the Roseobacter Group, Sulfitobacter sp. Strains 3SOLIMAR09 and 1FIGIMAR09, from Harbors of Mallorca Island (Mediterranean Sea).</title>
        <authorList>
            <person name="Mas-Llado M."/>
            <person name="Pina-Villalonga J.M."/>
            <person name="Brunet-Galmes I."/>
            <person name="Nogales B."/>
            <person name="Bosch R."/>
        </authorList>
    </citation>
    <scope>NUCLEOTIDE SEQUENCE [LARGE SCALE GENOMIC DNA]</scope>
    <source>
        <strain evidence="11 12">1FIGIMAR09</strain>
    </source>
</reference>
<name>A0A061SVP9_9RHOB</name>
<dbReference type="eggNOG" id="COG0802">
    <property type="taxonomic scope" value="Bacteria"/>
</dbReference>
<evidence type="ECO:0000256" key="7">
    <source>
        <dbReference type="ARBA" id="ARBA00022741"/>
    </source>
</evidence>
<dbReference type="GO" id="GO:0005524">
    <property type="term" value="F:ATP binding"/>
    <property type="evidence" value="ECO:0007669"/>
    <property type="project" value="UniProtKB-KW"/>
</dbReference>
<evidence type="ECO:0000256" key="9">
    <source>
        <dbReference type="ARBA" id="ARBA00022842"/>
    </source>
</evidence>